<dbReference type="PANTHER" id="PTHR31121:SF6">
    <property type="entry name" value="ALPHA-1,2 MANNOSYLTRANSFERASE KTR1"/>
    <property type="match status" value="1"/>
</dbReference>
<dbReference type="Pfam" id="PF01793">
    <property type="entry name" value="Glyco_transf_15"/>
    <property type="match status" value="1"/>
</dbReference>
<dbReference type="InterPro" id="IPR029044">
    <property type="entry name" value="Nucleotide-diphossugar_trans"/>
</dbReference>
<proteinExistence type="inferred from homology"/>
<protein>
    <submittedName>
        <fullName evidence="5">Uncharacterized protein</fullName>
    </submittedName>
</protein>
<dbReference type="Gene3D" id="3.90.550.10">
    <property type="entry name" value="Spore Coat Polysaccharide Biosynthesis Protein SpsA, Chain A"/>
    <property type="match status" value="1"/>
</dbReference>
<comment type="similarity">
    <text evidence="1">Belongs to the glycosyltransferase 15 family.</text>
</comment>
<keyword evidence="4" id="KW-1133">Transmembrane helix</keyword>
<keyword evidence="2" id="KW-0808">Transferase</keyword>
<dbReference type="InterPro" id="IPR002685">
    <property type="entry name" value="Glyco_trans_15"/>
</dbReference>
<sequence>MKLTTKIARMSTVTISMLFVTMLIYYIFSFNATSKKYSSSTNDQGIENEFPINGKAPKQKNLKAALVSLVRNSDLIPLIKTIRQVDDRFNRKFNYPIILLNDEPFTKEFKKKVQSITKANITFGLVEGESWGYPPWIDQEKAKKERETANYIYAKSESYRFMCRFQSGYIFRHPLLKDLDYYWRIEQDTNYFCDIDYDPFRFMKDNNKMYGWTIAFWEFMPTVRTLWDKVDEFMKKYPQHIPETNIIEFVKDSRGYNGCHFWTNFEIVDLRLYRSQAYLDFFDYLDKSGGFFYERWGDAPVHSIAASIFLRKEQIHFFSDIGYSHPGAAGHCPKDSEMKGVCHCDPNKDNIIENHCAKHWLKLQ</sequence>
<evidence type="ECO:0000256" key="3">
    <source>
        <dbReference type="PIRSR" id="PIRSR018153-1"/>
    </source>
</evidence>
<dbReference type="SUPFAM" id="SSF53448">
    <property type="entry name" value="Nucleotide-diphospho-sugar transferases"/>
    <property type="match status" value="1"/>
</dbReference>
<reference evidence="5 6" key="1">
    <citation type="journal article" date="2018" name="MBio">
        <title>Comparative Genomics Reveals the Core Gene Toolbox for the Fungus-Insect Symbiosis.</title>
        <authorList>
            <person name="Wang Y."/>
            <person name="Stata M."/>
            <person name="Wang W."/>
            <person name="Stajich J.E."/>
            <person name="White M.M."/>
            <person name="Moncalvo J.M."/>
        </authorList>
    </citation>
    <scope>NUCLEOTIDE SEQUENCE [LARGE SCALE GENOMIC DNA]</scope>
    <source>
        <strain evidence="5 6">AUS-126-30</strain>
    </source>
</reference>
<dbReference type="GO" id="GO:0006487">
    <property type="term" value="P:protein N-linked glycosylation"/>
    <property type="evidence" value="ECO:0007669"/>
    <property type="project" value="TreeGrafter"/>
</dbReference>
<dbReference type="GO" id="GO:0000032">
    <property type="term" value="P:cell wall mannoprotein biosynthetic process"/>
    <property type="evidence" value="ECO:0007669"/>
    <property type="project" value="TreeGrafter"/>
</dbReference>
<evidence type="ECO:0000256" key="1">
    <source>
        <dbReference type="ARBA" id="ARBA00007677"/>
    </source>
</evidence>
<keyword evidence="4" id="KW-0812">Transmembrane</keyword>
<comment type="caution">
    <text evidence="5">The sequence shown here is derived from an EMBL/GenBank/DDBJ whole genome shotgun (WGS) entry which is preliminary data.</text>
</comment>
<accession>A0A2U1J5P6</accession>
<dbReference type="GO" id="GO:0005794">
    <property type="term" value="C:Golgi apparatus"/>
    <property type="evidence" value="ECO:0007669"/>
    <property type="project" value="TreeGrafter"/>
</dbReference>
<organism evidence="5 6">
    <name type="scientific">Smittium angustum</name>
    <dbReference type="NCBI Taxonomy" id="133377"/>
    <lineage>
        <taxon>Eukaryota</taxon>
        <taxon>Fungi</taxon>
        <taxon>Fungi incertae sedis</taxon>
        <taxon>Zoopagomycota</taxon>
        <taxon>Kickxellomycotina</taxon>
        <taxon>Harpellomycetes</taxon>
        <taxon>Harpellales</taxon>
        <taxon>Legeriomycetaceae</taxon>
        <taxon>Smittium</taxon>
    </lineage>
</organism>
<evidence type="ECO:0000256" key="4">
    <source>
        <dbReference type="SAM" id="Phobius"/>
    </source>
</evidence>
<dbReference type="Proteomes" id="UP000245591">
    <property type="component" value="Unassembled WGS sequence"/>
</dbReference>
<evidence type="ECO:0000313" key="5">
    <source>
        <dbReference type="EMBL" id="PWA00358.1"/>
    </source>
</evidence>
<gene>
    <name evidence="5" type="ORF">BB558_003588</name>
</gene>
<keyword evidence="6" id="KW-1185">Reference proteome</keyword>
<name>A0A2U1J5P6_SMIAN</name>
<dbReference type="GO" id="GO:0016020">
    <property type="term" value="C:membrane"/>
    <property type="evidence" value="ECO:0007669"/>
    <property type="project" value="InterPro"/>
</dbReference>
<dbReference type="EMBL" id="MBFU01000338">
    <property type="protein sequence ID" value="PWA00358.1"/>
    <property type="molecule type" value="Genomic_DNA"/>
</dbReference>
<evidence type="ECO:0000256" key="2">
    <source>
        <dbReference type="ARBA" id="ARBA00022679"/>
    </source>
</evidence>
<evidence type="ECO:0000313" key="6">
    <source>
        <dbReference type="Proteomes" id="UP000245591"/>
    </source>
</evidence>
<dbReference type="GO" id="GO:0000026">
    <property type="term" value="F:alpha-1,2-mannosyltransferase activity"/>
    <property type="evidence" value="ECO:0007669"/>
    <property type="project" value="TreeGrafter"/>
</dbReference>
<dbReference type="PANTHER" id="PTHR31121">
    <property type="entry name" value="ALPHA-1,2 MANNOSYLTRANSFERASE KTR1"/>
    <property type="match status" value="1"/>
</dbReference>
<dbReference type="FunFam" id="3.90.550.10:FF:000051">
    <property type="entry name" value="Alpha-1,2-mannosyltransferase (Ktr4)"/>
    <property type="match status" value="1"/>
</dbReference>
<keyword evidence="4" id="KW-0472">Membrane</keyword>
<dbReference type="PIRSF" id="PIRSF018153">
    <property type="entry name" value="Glyco_trans_15"/>
    <property type="match status" value="1"/>
</dbReference>
<feature type="transmembrane region" description="Helical" evidence="4">
    <location>
        <begin position="7"/>
        <end position="28"/>
    </location>
</feature>
<dbReference type="AlphaFoldDB" id="A0A2U1J5P6"/>
<feature type="active site" description="Nucleophile" evidence="3">
    <location>
        <position position="266"/>
    </location>
</feature>